<feature type="domain" description="HTH merR-type" evidence="6">
    <location>
        <begin position="1"/>
        <end position="27"/>
    </location>
</feature>
<keyword evidence="2" id="KW-0408">Iron</keyword>
<evidence type="ECO:0000313" key="7">
    <source>
        <dbReference type="EMBL" id="GGA48190.1"/>
    </source>
</evidence>
<evidence type="ECO:0000256" key="2">
    <source>
        <dbReference type="ARBA" id="ARBA00023004"/>
    </source>
</evidence>
<protein>
    <recommendedName>
        <fullName evidence="6">HTH merR-type domain-containing protein</fullName>
    </recommendedName>
</protein>
<dbReference type="AlphaFoldDB" id="A0A916RDC1"/>
<dbReference type="PROSITE" id="PS50937">
    <property type="entry name" value="HTH_MERR_2"/>
    <property type="match status" value="1"/>
</dbReference>
<gene>
    <name evidence="7" type="ORF">GCM10011499_17580</name>
</gene>
<keyword evidence="1" id="KW-0479">Metal-binding</keyword>
<keyword evidence="5" id="KW-0804">Transcription</keyword>
<dbReference type="InterPro" id="IPR015358">
    <property type="entry name" value="Tscrpt_reg_MerR_DNA-bd"/>
</dbReference>
<evidence type="ECO:0000256" key="4">
    <source>
        <dbReference type="ARBA" id="ARBA00023015"/>
    </source>
</evidence>
<dbReference type="Gene3D" id="1.10.1660.10">
    <property type="match status" value="1"/>
</dbReference>
<organism evidence="7 8">
    <name type="scientific">Pelagibacterium lentulum</name>
    <dbReference type="NCBI Taxonomy" id="2029865"/>
    <lineage>
        <taxon>Bacteria</taxon>
        <taxon>Pseudomonadati</taxon>
        <taxon>Pseudomonadota</taxon>
        <taxon>Alphaproteobacteria</taxon>
        <taxon>Hyphomicrobiales</taxon>
        <taxon>Devosiaceae</taxon>
        <taxon>Pelagibacterium</taxon>
    </lineage>
</organism>
<evidence type="ECO:0000313" key="8">
    <source>
        <dbReference type="Proteomes" id="UP000596977"/>
    </source>
</evidence>
<evidence type="ECO:0000256" key="3">
    <source>
        <dbReference type="ARBA" id="ARBA00023014"/>
    </source>
</evidence>
<dbReference type="NCBIfam" id="TIGR01950">
    <property type="entry name" value="SoxR"/>
    <property type="match status" value="1"/>
</dbReference>
<keyword evidence="4" id="KW-0805">Transcription regulation</keyword>
<sequence length="119" mass="12981">MLRRVSVIKAAQSLGLSLDEVADALAVLPEDRAPSSAEWDAMAQHWRANLDMRIKRLELLRDLLSGCIGCGCLSTEICPLRNPEDKLAAYGAGPHFLDPDILAEEVARVMAASERNRPG</sequence>
<keyword evidence="8" id="KW-1185">Reference proteome</keyword>
<reference evidence="7 8" key="1">
    <citation type="journal article" date="2014" name="Int. J. Syst. Evol. Microbiol.">
        <title>Complete genome sequence of Corynebacterium casei LMG S-19264T (=DSM 44701T), isolated from a smear-ripened cheese.</title>
        <authorList>
            <consortium name="US DOE Joint Genome Institute (JGI-PGF)"/>
            <person name="Walter F."/>
            <person name="Albersmeier A."/>
            <person name="Kalinowski J."/>
            <person name="Ruckert C."/>
        </authorList>
    </citation>
    <scope>NUCLEOTIDE SEQUENCE [LARGE SCALE GENOMIC DNA]</scope>
    <source>
        <strain evidence="7 8">CGMCC 1.15896</strain>
    </source>
</reference>
<proteinExistence type="predicted"/>
<dbReference type="GO" id="GO:0003677">
    <property type="term" value="F:DNA binding"/>
    <property type="evidence" value="ECO:0007669"/>
    <property type="project" value="InterPro"/>
</dbReference>
<dbReference type="Proteomes" id="UP000596977">
    <property type="component" value="Unassembled WGS sequence"/>
</dbReference>
<keyword evidence="3" id="KW-0411">Iron-sulfur</keyword>
<dbReference type="Pfam" id="PF09278">
    <property type="entry name" value="MerR-DNA-bind"/>
    <property type="match status" value="1"/>
</dbReference>
<dbReference type="InterPro" id="IPR009061">
    <property type="entry name" value="DNA-bd_dom_put_sf"/>
</dbReference>
<keyword evidence="1" id="KW-0001">2Fe-2S</keyword>
<dbReference type="InterPro" id="IPR010211">
    <property type="entry name" value="Redox-sen_tscrpt-act_SoxR"/>
</dbReference>
<accession>A0A916RDC1</accession>
<dbReference type="GO" id="GO:0006979">
    <property type="term" value="P:response to oxidative stress"/>
    <property type="evidence" value="ECO:0007669"/>
    <property type="project" value="InterPro"/>
</dbReference>
<evidence type="ECO:0000259" key="6">
    <source>
        <dbReference type="PROSITE" id="PS50937"/>
    </source>
</evidence>
<name>A0A916RDC1_9HYPH</name>
<evidence type="ECO:0000256" key="5">
    <source>
        <dbReference type="ARBA" id="ARBA00023163"/>
    </source>
</evidence>
<dbReference type="InterPro" id="IPR000551">
    <property type="entry name" value="MerR-type_HTH_dom"/>
</dbReference>
<dbReference type="GO" id="GO:0051537">
    <property type="term" value="F:2 iron, 2 sulfur cluster binding"/>
    <property type="evidence" value="ECO:0007669"/>
    <property type="project" value="UniProtKB-KW"/>
</dbReference>
<dbReference type="GO" id="GO:0006355">
    <property type="term" value="P:regulation of DNA-templated transcription"/>
    <property type="evidence" value="ECO:0007669"/>
    <property type="project" value="InterPro"/>
</dbReference>
<dbReference type="SUPFAM" id="SSF46955">
    <property type="entry name" value="Putative DNA-binding domain"/>
    <property type="match status" value="1"/>
</dbReference>
<evidence type="ECO:0000256" key="1">
    <source>
        <dbReference type="ARBA" id="ARBA00022714"/>
    </source>
</evidence>
<comment type="caution">
    <text evidence="7">The sequence shown here is derived from an EMBL/GenBank/DDBJ whole genome shotgun (WGS) entry which is preliminary data.</text>
</comment>
<dbReference type="EMBL" id="BMKB01000002">
    <property type="protein sequence ID" value="GGA48190.1"/>
    <property type="molecule type" value="Genomic_DNA"/>
</dbReference>